<dbReference type="Proteomes" id="UP001595973">
    <property type="component" value="Unassembled WGS sequence"/>
</dbReference>
<evidence type="ECO:0000256" key="4">
    <source>
        <dbReference type="ARBA" id="ARBA00022475"/>
    </source>
</evidence>
<evidence type="ECO:0000313" key="11">
    <source>
        <dbReference type="Proteomes" id="UP001595973"/>
    </source>
</evidence>
<evidence type="ECO:0000256" key="5">
    <source>
        <dbReference type="ARBA" id="ARBA00022692"/>
    </source>
</evidence>
<dbReference type="EMBL" id="JBHSGI010000002">
    <property type="protein sequence ID" value="MFC4667522.1"/>
    <property type="molecule type" value="Genomic_DNA"/>
</dbReference>
<dbReference type="CDD" id="cd06261">
    <property type="entry name" value="TM_PBP2"/>
    <property type="match status" value="1"/>
</dbReference>
<name>A0ABV9KBS5_9RHOB</name>
<keyword evidence="3 8" id="KW-0813">Transport</keyword>
<feature type="transmembrane region" description="Helical" evidence="8">
    <location>
        <begin position="7"/>
        <end position="29"/>
    </location>
</feature>
<comment type="subcellular location">
    <subcellularLocation>
        <location evidence="1 8">Cell membrane</location>
        <topology evidence="1 8">Multi-pass membrane protein</topology>
    </subcellularLocation>
</comment>
<keyword evidence="6 8" id="KW-1133">Transmembrane helix</keyword>
<evidence type="ECO:0000256" key="7">
    <source>
        <dbReference type="ARBA" id="ARBA00023136"/>
    </source>
</evidence>
<evidence type="ECO:0000259" key="9">
    <source>
        <dbReference type="PROSITE" id="PS50928"/>
    </source>
</evidence>
<dbReference type="RefSeq" id="WP_380715754.1">
    <property type="nucleotide sequence ID" value="NZ_JBHSGI010000002.1"/>
</dbReference>
<evidence type="ECO:0000256" key="3">
    <source>
        <dbReference type="ARBA" id="ARBA00022448"/>
    </source>
</evidence>
<comment type="caution">
    <text evidence="10">The sequence shown here is derived from an EMBL/GenBank/DDBJ whole genome shotgun (WGS) entry which is preliminary data.</text>
</comment>
<keyword evidence="5 8" id="KW-0812">Transmembrane</keyword>
<dbReference type="Pfam" id="PF00528">
    <property type="entry name" value="BPD_transp_1"/>
    <property type="match status" value="1"/>
</dbReference>
<evidence type="ECO:0000256" key="2">
    <source>
        <dbReference type="ARBA" id="ARBA00007069"/>
    </source>
</evidence>
<sequence>MPRSLRIALLLLPSALLMGVFLVGLFRLIGSSLTIDGHFDLSIYEAIFSRADYVAMLGRTVRIAVMTTLFCLLLGFPTACFVARYQGNRNVLLLLVIFPWLVSIVVRSYGWVVILGPRGLINGLLSWGGMTGRPLKLMYNDFGVILGLVHVLLPFMIIAILSVLMQIPRNLEEASASLGGRPAFSFRTVLLPLSLPGVLTGVTLVYLMSTGAIVTPLLLGGLGDTMLGTEIFQEVMHFFDYPKAAALATVLLVTALAVVLPIQMIERWLSRRLSGGSAP</sequence>
<feature type="transmembrane region" description="Helical" evidence="8">
    <location>
        <begin position="92"/>
        <end position="114"/>
    </location>
</feature>
<feature type="transmembrane region" description="Helical" evidence="8">
    <location>
        <begin position="244"/>
        <end position="262"/>
    </location>
</feature>
<dbReference type="Gene3D" id="1.10.3720.10">
    <property type="entry name" value="MetI-like"/>
    <property type="match status" value="1"/>
</dbReference>
<proteinExistence type="inferred from homology"/>
<comment type="similarity">
    <text evidence="2">Belongs to the binding-protein-dependent transport system permease family. CysTW subfamily.</text>
</comment>
<feature type="transmembrane region" description="Helical" evidence="8">
    <location>
        <begin position="63"/>
        <end position="85"/>
    </location>
</feature>
<keyword evidence="11" id="KW-1185">Reference proteome</keyword>
<keyword evidence="7 8" id="KW-0472">Membrane</keyword>
<keyword evidence="4" id="KW-1003">Cell membrane</keyword>
<dbReference type="InterPro" id="IPR035906">
    <property type="entry name" value="MetI-like_sf"/>
</dbReference>
<organism evidence="10 11">
    <name type="scientific">Seohaeicola nanhaiensis</name>
    <dbReference type="NCBI Taxonomy" id="1387282"/>
    <lineage>
        <taxon>Bacteria</taxon>
        <taxon>Pseudomonadati</taxon>
        <taxon>Pseudomonadota</taxon>
        <taxon>Alphaproteobacteria</taxon>
        <taxon>Rhodobacterales</taxon>
        <taxon>Roseobacteraceae</taxon>
        <taxon>Seohaeicola</taxon>
    </lineage>
</organism>
<dbReference type="SUPFAM" id="SSF161098">
    <property type="entry name" value="MetI-like"/>
    <property type="match status" value="1"/>
</dbReference>
<dbReference type="PANTHER" id="PTHR42929:SF5">
    <property type="entry name" value="ABC TRANSPORTER PERMEASE PROTEIN"/>
    <property type="match status" value="1"/>
</dbReference>
<dbReference type="PANTHER" id="PTHR42929">
    <property type="entry name" value="INNER MEMBRANE ABC TRANSPORTER PERMEASE PROTEIN YDCU-RELATED-RELATED"/>
    <property type="match status" value="1"/>
</dbReference>
<feature type="transmembrane region" description="Helical" evidence="8">
    <location>
        <begin position="142"/>
        <end position="164"/>
    </location>
</feature>
<feature type="transmembrane region" description="Helical" evidence="8">
    <location>
        <begin position="184"/>
        <end position="208"/>
    </location>
</feature>
<evidence type="ECO:0000256" key="1">
    <source>
        <dbReference type="ARBA" id="ARBA00004651"/>
    </source>
</evidence>
<feature type="domain" description="ABC transmembrane type-1" evidence="9">
    <location>
        <begin position="57"/>
        <end position="262"/>
    </location>
</feature>
<evidence type="ECO:0000256" key="8">
    <source>
        <dbReference type="RuleBase" id="RU363032"/>
    </source>
</evidence>
<evidence type="ECO:0000313" key="10">
    <source>
        <dbReference type="EMBL" id="MFC4667522.1"/>
    </source>
</evidence>
<reference evidence="11" key="1">
    <citation type="journal article" date="2019" name="Int. J. Syst. Evol. Microbiol.">
        <title>The Global Catalogue of Microorganisms (GCM) 10K type strain sequencing project: providing services to taxonomists for standard genome sequencing and annotation.</title>
        <authorList>
            <consortium name="The Broad Institute Genomics Platform"/>
            <consortium name="The Broad Institute Genome Sequencing Center for Infectious Disease"/>
            <person name="Wu L."/>
            <person name="Ma J."/>
        </authorList>
    </citation>
    <scope>NUCLEOTIDE SEQUENCE [LARGE SCALE GENOMIC DNA]</scope>
    <source>
        <strain evidence="11">CGMCC 4.7283</strain>
    </source>
</reference>
<evidence type="ECO:0000256" key="6">
    <source>
        <dbReference type="ARBA" id="ARBA00022989"/>
    </source>
</evidence>
<protein>
    <submittedName>
        <fullName evidence="10">ABC transporter permease</fullName>
    </submittedName>
</protein>
<dbReference type="PROSITE" id="PS50928">
    <property type="entry name" value="ABC_TM1"/>
    <property type="match status" value="1"/>
</dbReference>
<dbReference type="InterPro" id="IPR000515">
    <property type="entry name" value="MetI-like"/>
</dbReference>
<accession>A0ABV9KBS5</accession>
<gene>
    <name evidence="10" type="ORF">ACFO5X_03045</name>
</gene>